<dbReference type="STRING" id="1330021.A0A367LJW7"/>
<accession>A0A367LJW7</accession>
<reference evidence="2 3" key="1">
    <citation type="journal article" date="2015" name="BMC Genomics">
        <title>Insights from the genome of Ophiocordyceps polyrhachis-furcata to pathogenicity and host specificity in insect fungi.</title>
        <authorList>
            <person name="Wichadakul D."/>
            <person name="Kobmoo N."/>
            <person name="Ingsriswang S."/>
            <person name="Tangphatsornruang S."/>
            <person name="Chantasingh D."/>
            <person name="Luangsa-ard J.J."/>
            <person name="Eurwilaichitr L."/>
        </authorList>
    </citation>
    <scope>NUCLEOTIDE SEQUENCE [LARGE SCALE GENOMIC DNA]</scope>
    <source>
        <strain evidence="2 3">BCC 54312</strain>
    </source>
</reference>
<keyword evidence="3" id="KW-1185">Reference proteome</keyword>
<dbReference type="EMBL" id="LKCN02000003">
    <property type="protein sequence ID" value="RCI14733.1"/>
    <property type="molecule type" value="Genomic_DNA"/>
</dbReference>
<keyword evidence="1" id="KW-0175">Coiled coil</keyword>
<protein>
    <submittedName>
        <fullName evidence="2">Uncharacterized protein</fullName>
    </submittedName>
</protein>
<evidence type="ECO:0000313" key="2">
    <source>
        <dbReference type="EMBL" id="RCI14733.1"/>
    </source>
</evidence>
<dbReference type="GO" id="GO:0000795">
    <property type="term" value="C:synaptonemal complex"/>
    <property type="evidence" value="ECO:0007669"/>
    <property type="project" value="InterPro"/>
</dbReference>
<proteinExistence type="predicted"/>
<evidence type="ECO:0000256" key="1">
    <source>
        <dbReference type="SAM" id="Coils"/>
    </source>
</evidence>
<dbReference type="PANTHER" id="PTHR14305">
    <property type="entry name" value="E3 UBIQUITIN-PROTEIN LIGASE CCNB1IP1"/>
    <property type="match status" value="1"/>
</dbReference>
<feature type="coiled-coil region" evidence="1">
    <location>
        <begin position="37"/>
        <end position="64"/>
    </location>
</feature>
<dbReference type="AlphaFoldDB" id="A0A367LJW7"/>
<dbReference type="Proteomes" id="UP000253664">
    <property type="component" value="Unassembled WGS sequence"/>
</dbReference>
<evidence type="ECO:0000313" key="3">
    <source>
        <dbReference type="Proteomes" id="UP000253664"/>
    </source>
</evidence>
<dbReference type="OrthoDB" id="441210at2759"/>
<name>A0A367LJW7_9HYPO</name>
<organism evidence="2 3">
    <name type="scientific">Ophiocordyceps polyrhachis-furcata BCC 54312</name>
    <dbReference type="NCBI Taxonomy" id="1330021"/>
    <lineage>
        <taxon>Eukaryota</taxon>
        <taxon>Fungi</taxon>
        <taxon>Dikarya</taxon>
        <taxon>Ascomycota</taxon>
        <taxon>Pezizomycotina</taxon>
        <taxon>Sordariomycetes</taxon>
        <taxon>Hypocreomycetidae</taxon>
        <taxon>Hypocreales</taxon>
        <taxon>Ophiocordycipitaceae</taxon>
        <taxon>Ophiocordyceps</taxon>
    </lineage>
</organism>
<dbReference type="GO" id="GO:0061630">
    <property type="term" value="F:ubiquitin protein ligase activity"/>
    <property type="evidence" value="ECO:0007669"/>
    <property type="project" value="InterPro"/>
</dbReference>
<dbReference type="GO" id="GO:0007131">
    <property type="term" value="P:reciprocal meiotic recombination"/>
    <property type="evidence" value="ECO:0007669"/>
    <property type="project" value="InterPro"/>
</dbReference>
<sequence length="135" mass="15768">MECAGRALSFWAYQITQKISYQHFLYKTLVEKYSTLRAQMDQIASEANSEIERLRQRLTSAAEQSIIRRKNEELAQAYKQKSRKLLQTLELYNRLKRKEEIGRIRRAASNAVESTYRTTNPIRTLPSGCNISDYA</sequence>
<dbReference type="PANTHER" id="PTHR14305:SF0">
    <property type="entry name" value="E3 UBIQUITIN-PROTEIN LIGASE CCNB1IP1"/>
    <property type="match status" value="1"/>
</dbReference>
<dbReference type="InterPro" id="IPR042448">
    <property type="entry name" value="CCNB1IP1"/>
</dbReference>
<gene>
    <name evidence="2" type="ORF">L249_7083</name>
</gene>
<comment type="caution">
    <text evidence="2">The sequence shown here is derived from an EMBL/GenBank/DDBJ whole genome shotgun (WGS) entry which is preliminary data.</text>
</comment>